<evidence type="ECO:0000256" key="9">
    <source>
        <dbReference type="ARBA" id="ARBA00023224"/>
    </source>
</evidence>
<dbReference type="GO" id="GO:0004984">
    <property type="term" value="F:olfactory receptor activity"/>
    <property type="evidence" value="ECO:0007669"/>
    <property type="project" value="InterPro"/>
</dbReference>
<feature type="region of interest" description="Disordered" evidence="11">
    <location>
        <begin position="1"/>
        <end position="22"/>
    </location>
</feature>
<gene>
    <name evidence="13" type="primary">LOC113207416</name>
</gene>
<keyword evidence="8 10" id="KW-0675">Receptor</keyword>
<feature type="transmembrane region" description="Helical" evidence="10">
    <location>
        <begin position="330"/>
        <end position="352"/>
    </location>
</feature>
<feature type="transmembrane region" description="Helical" evidence="10">
    <location>
        <begin position="364"/>
        <end position="384"/>
    </location>
</feature>
<feature type="transmembrane region" description="Helical" evidence="10">
    <location>
        <begin position="73"/>
        <end position="92"/>
    </location>
</feature>
<reference evidence="13" key="1">
    <citation type="submission" date="2025-08" db="UniProtKB">
        <authorList>
            <consortium name="RefSeq"/>
        </authorList>
    </citation>
    <scope>IDENTIFICATION</scope>
    <source>
        <tissue evidence="13">Whole organism</tissue>
    </source>
</reference>
<dbReference type="GO" id="GO:0005886">
    <property type="term" value="C:plasma membrane"/>
    <property type="evidence" value="ECO:0007669"/>
    <property type="project" value="UniProtKB-SubCell"/>
</dbReference>
<dbReference type="InterPro" id="IPR004117">
    <property type="entry name" value="7tm6_olfct_rcpt"/>
</dbReference>
<dbReference type="RefSeq" id="XP_052129369.1">
    <property type="nucleotide sequence ID" value="XM_052273409.1"/>
</dbReference>
<feature type="transmembrane region" description="Helical" evidence="10">
    <location>
        <begin position="169"/>
        <end position="189"/>
    </location>
</feature>
<evidence type="ECO:0000256" key="10">
    <source>
        <dbReference type="RuleBase" id="RU351113"/>
    </source>
</evidence>
<feature type="compositionally biased region" description="Acidic residues" evidence="11">
    <location>
        <begin position="1"/>
        <end position="10"/>
    </location>
</feature>
<comment type="caution">
    <text evidence="10">Lacks conserved residue(s) required for the propagation of feature annotation.</text>
</comment>
<dbReference type="Pfam" id="PF02949">
    <property type="entry name" value="7tm_6"/>
    <property type="match status" value="1"/>
</dbReference>
<proteinExistence type="inferred from homology"/>
<name>A0A9C6X576_FRAOC</name>
<dbReference type="Proteomes" id="UP000504606">
    <property type="component" value="Unplaced"/>
</dbReference>
<evidence type="ECO:0000313" key="13">
    <source>
        <dbReference type="RefSeq" id="XP_052129369.1"/>
    </source>
</evidence>
<protein>
    <recommendedName>
        <fullName evidence="10">Odorant receptor</fullName>
    </recommendedName>
</protein>
<keyword evidence="2" id="KW-1003">Cell membrane</keyword>
<comment type="similarity">
    <text evidence="10">Belongs to the insect chemoreceptor superfamily. Heteromeric odorant receptor channel (TC 1.A.69) family.</text>
</comment>
<evidence type="ECO:0000256" key="6">
    <source>
        <dbReference type="ARBA" id="ARBA00022989"/>
    </source>
</evidence>
<feature type="transmembrane region" description="Helical" evidence="10">
    <location>
        <begin position="209"/>
        <end position="228"/>
    </location>
</feature>
<dbReference type="GeneID" id="113207416"/>
<keyword evidence="12" id="KW-1185">Reference proteome</keyword>
<evidence type="ECO:0000313" key="12">
    <source>
        <dbReference type="Proteomes" id="UP000504606"/>
    </source>
</evidence>
<keyword evidence="9 10" id="KW-0807">Transducer</keyword>
<evidence type="ECO:0000256" key="3">
    <source>
        <dbReference type="ARBA" id="ARBA00022606"/>
    </source>
</evidence>
<dbReference type="OrthoDB" id="6597368at2759"/>
<evidence type="ECO:0000256" key="5">
    <source>
        <dbReference type="ARBA" id="ARBA00022725"/>
    </source>
</evidence>
<keyword evidence="3 10" id="KW-0716">Sensory transduction</keyword>
<evidence type="ECO:0000256" key="2">
    <source>
        <dbReference type="ARBA" id="ARBA00022475"/>
    </source>
</evidence>
<keyword evidence="7 10" id="KW-0472">Membrane</keyword>
<dbReference type="GO" id="GO:0007165">
    <property type="term" value="P:signal transduction"/>
    <property type="evidence" value="ECO:0007669"/>
    <property type="project" value="UniProtKB-KW"/>
</dbReference>
<dbReference type="PANTHER" id="PTHR21137">
    <property type="entry name" value="ODORANT RECEPTOR"/>
    <property type="match status" value="1"/>
</dbReference>
<sequence length="474" mass="53178">MTVVNWDDEKEEGHSAPGQSKGLEAGLAPVAVGDEDEEEDEAAGVLQMPVFYMRAVFLWPEGLSAMQRFLARYVFPLFNTQIVLGGLAFIVLEEHPNFMPPLTTAGDCMAASVLIAKLIVLRRAGPRLVEMRRQLQYGFKMFESQAEPEASRVNARCVSRCRTISRRFAWLYLPLSVSAALLLIFNAFAPADQRHIIANAPRALLICPYTYWPLFVCNMGGIVTFLFFSAGYDTLFLSLCLHLSCKCEILRVLLRRAGKHHGLALQKEAGDGGAHDQVKKNYEFEHWNDDGTAFDANSHAGSRREMDDHLRSCVRYHHMVIRLRDETERIFSGVSLFQMLYVLLALCIPALRLLHEKTISAVDVVFILLYFAWNFSQLLFYCWFADVLAEASEEVSVAAYAALRPPAVDGAALGLDSPVCSLGRAGGATLRLITLRAQRPLHLTAGRITNLTLVLYLEIIRRSQSIFSYLIRLR</sequence>
<evidence type="ECO:0000256" key="11">
    <source>
        <dbReference type="SAM" id="MobiDB-lite"/>
    </source>
</evidence>
<evidence type="ECO:0000256" key="7">
    <source>
        <dbReference type="ARBA" id="ARBA00023136"/>
    </source>
</evidence>
<keyword evidence="6 10" id="KW-1133">Transmembrane helix</keyword>
<evidence type="ECO:0000256" key="4">
    <source>
        <dbReference type="ARBA" id="ARBA00022692"/>
    </source>
</evidence>
<dbReference type="AlphaFoldDB" id="A0A9C6X576"/>
<dbReference type="KEGG" id="foc:113207416"/>
<dbReference type="PANTHER" id="PTHR21137:SF35">
    <property type="entry name" value="ODORANT RECEPTOR 19A-RELATED"/>
    <property type="match status" value="1"/>
</dbReference>
<keyword evidence="5 10" id="KW-0552">Olfaction</keyword>
<evidence type="ECO:0000256" key="1">
    <source>
        <dbReference type="ARBA" id="ARBA00004651"/>
    </source>
</evidence>
<organism evidence="12 13">
    <name type="scientific">Frankliniella occidentalis</name>
    <name type="common">Western flower thrips</name>
    <name type="synonym">Euthrips occidentalis</name>
    <dbReference type="NCBI Taxonomy" id="133901"/>
    <lineage>
        <taxon>Eukaryota</taxon>
        <taxon>Metazoa</taxon>
        <taxon>Ecdysozoa</taxon>
        <taxon>Arthropoda</taxon>
        <taxon>Hexapoda</taxon>
        <taxon>Insecta</taxon>
        <taxon>Pterygota</taxon>
        <taxon>Neoptera</taxon>
        <taxon>Paraneoptera</taxon>
        <taxon>Thysanoptera</taxon>
        <taxon>Terebrantia</taxon>
        <taxon>Thripoidea</taxon>
        <taxon>Thripidae</taxon>
        <taxon>Frankliniella</taxon>
    </lineage>
</organism>
<feature type="transmembrane region" description="Helical" evidence="10">
    <location>
        <begin position="98"/>
        <end position="121"/>
    </location>
</feature>
<dbReference type="GO" id="GO:0005549">
    <property type="term" value="F:odorant binding"/>
    <property type="evidence" value="ECO:0007669"/>
    <property type="project" value="InterPro"/>
</dbReference>
<comment type="subcellular location">
    <subcellularLocation>
        <location evidence="1 10">Cell membrane</location>
        <topology evidence="1 10">Multi-pass membrane protein</topology>
    </subcellularLocation>
</comment>
<evidence type="ECO:0000256" key="8">
    <source>
        <dbReference type="ARBA" id="ARBA00023170"/>
    </source>
</evidence>
<accession>A0A9C6X576</accession>
<keyword evidence="4 10" id="KW-0812">Transmembrane</keyword>